<dbReference type="FunFam" id="3.40.50.2000:FF:000348">
    <property type="entry name" value="UDP-glycosyltransferase 83A1"/>
    <property type="match status" value="1"/>
</dbReference>
<keyword evidence="2" id="KW-0808">Transferase</keyword>
<dbReference type="Gramene" id="OMERI10G04470.1">
    <property type="protein sequence ID" value="OMERI10G04470.1"/>
    <property type="gene ID" value="OMERI10G04470"/>
</dbReference>
<dbReference type="Proteomes" id="UP000008021">
    <property type="component" value="Chromosome 10"/>
</dbReference>
<dbReference type="Gene3D" id="3.40.50.2000">
    <property type="entry name" value="Glycogen Phosphorylase B"/>
    <property type="match status" value="2"/>
</dbReference>
<dbReference type="PANTHER" id="PTHR11926">
    <property type="entry name" value="GLUCOSYL/GLUCURONOSYL TRANSFERASES"/>
    <property type="match status" value="1"/>
</dbReference>
<dbReference type="Pfam" id="PF00201">
    <property type="entry name" value="UDPGT"/>
    <property type="match status" value="1"/>
</dbReference>
<evidence type="ECO:0000256" key="1">
    <source>
        <dbReference type="ARBA" id="ARBA00009995"/>
    </source>
</evidence>
<reference evidence="3" key="2">
    <citation type="submission" date="2018-05" db="EMBL/GenBank/DDBJ databases">
        <title>OmerRS3 (Oryza meridionalis Reference Sequence Version 3).</title>
        <authorList>
            <person name="Zhang J."/>
            <person name="Kudrna D."/>
            <person name="Lee S."/>
            <person name="Talag J."/>
            <person name="Welchert J."/>
            <person name="Wing R.A."/>
        </authorList>
    </citation>
    <scope>NUCLEOTIDE SEQUENCE [LARGE SCALE GENOMIC DNA]</scope>
    <source>
        <strain evidence="3">cv. OR44</strain>
    </source>
</reference>
<accession>A0A0E0EWQ5</accession>
<proteinExistence type="inferred from homology"/>
<dbReference type="GO" id="GO:0080043">
    <property type="term" value="F:quercetin 3-O-glucosyltransferase activity"/>
    <property type="evidence" value="ECO:0007669"/>
    <property type="project" value="TreeGrafter"/>
</dbReference>
<dbReference type="PANTHER" id="PTHR11926:SF1412">
    <property type="entry name" value="UDP-GLYCOSYLTRANSFERASE 83A1-LIKE"/>
    <property type="match status" value="1"/>
</dbReference>
<dbReference type="CDD" id="cd03784">
    <property type="entry name" value="GT1_Gtf-like"/>
    <property type="match status" value="1"/>
</dbReference>
<evidence type="ECO:0008006" key="5">
    <source>
        <dbReference type="Google" id="ProtNLM"/>
    </source>
</evidence>
<name>A0A0E0EWQ5_9ORYZ</name>
<protein>
    <recommendedName>
        <fullName evidence="5">Glycosyltransferase</fullName>
    </recommendedName>
</protein>
<sequence>MAPAPPPPARPHALVIPFPAQGHVIPLMEVAHALADRGVAVTFVNTEFNHGRVVAAMPAPPRRNGETAAGGGGKLGMGRNRIRLVAVPDGMGPDEDRNNLLRLTVLMQEHMAPRVEELIRRSGEEEAAVDGDGDGWGRITCVVTDYNVGMWALDVARRTGVKSAAVWPASAAVMASILSVPELIRDKIIDAQDGSALTQEAFQLSPDMPVMHPAHLAWNCIGNDEGQELLFSCVLAGVRAIDECDYILCNSFRGAEASTFARFPKIFPVGPLLTGERPGKPVGHFWRPEDGACMLWLDAQPVRSVVYVAFGSFTVFDRRQFQELALGLELTGRPFLWVVRPDIVHGDVHEYPDGFLDRVVASGINGGGRGKLVAWAPQQRVLAHPAVACFVSHCGWNSTMEGIRNGVPFVAWPYFADQFVNRAYICDIWRVGLPAVADEKSGMVTKEHIAGRVEEVMGDAGMRERVQAMMVVAHESVQEGGCSHGNFDMFVDSIMS</sequence>
<dbReference type="FunFam" id="3.40.50.2000:FF:000061">
    <property type="entry name" value="UDP-glycosyltransferase 83A1"/>
    <property type="match status" value="1"/>
</dbReference>
<dbReference type="SUPFAM" id="SSF53756">
    <property type="entry name" value="UDP-Glycosyltransferase/glycogen phosphorylase"/>
    <property type="match status" value="1"/>
</dbReference>
<dbReference type="AlphaFoldDB" id="A0A0E0EWQ5"/>
<evidence type="ECO:0000313" key="4">
    <source>
        <dbReference type="Proteomes" id="UP000008021"/>
    </source>
</evidence>
<reference evidence="3" key="1">
    <citation type="submission" date="2015-04" db="UniProtKB">
        <authorList>
            <consortium name="EnsemblPlants"/>
        </authorList>
    </citation>
    <scope>IDENTIFICATION</scope>
</reference>
<dbReference type="EnsemblPlants" id="OMERI10G04470.1">
    <property type="protein sequence ID" value="OMERI10G04470.1"/>
    <property type="gene ID" value="OMERI10G04470"/>
</dbReference>
<dbReference type="InterPro" id="IPR002213">
    <property type="entry name" value="UDP_glucos_trans"/>
</dbReference>
<comment type="similarity">
    <text evidence="1">Belongs to the UDP-glycosyltransferase family.</text>
</comment>
<dbReference type="GO" id="GO:0080044">
    <property type="term" value="F:quercetin 7-O-glucosyltransferase activity"/>
    <property type="evidence" value="ECO:0007669"/>
    <property type="project" value="TreeGrafter"/>
</dbReference>
<dbReference type="eggNOG" id="KOG1192">
    <property type="taxonomic scope" value="Eukaryota"/>
</dbReference>
<dbReference type="HOGENOM" id="CLU_001724_0_2_1"/>
<organism evidence="3">
    <name type="scientific">Oryza meridionalis</name>
    <dbReference type="NCBI Taxonomy" id="40149"/>
    <lineage>
        <taxon>Eukaryota</taxon>
        <taxon>Viridiplantae</taxon>
        <taxon>Streptophyta</taxon>
        <taxon>Embryophyta</taxon>
        <taxon>Tracheophyta</taxon>
        <taxon>Spermatophyta</taxon>
        <taxon>Magnoliopsida</taxon>
        <taxon>Liliopsida</taxon>
        <taxon>Poales</taxon>
        <taxon>Poaceae</taxon>
        <taxon>BOP clade</taxon>
        <taxon>Oryzoideae</taxon>
        <taxon>Oryzeae</taxon>
        <taxon>Oryzinae</taxon>
        <taxon>Oryza</taxon>
    </lineage>
</organism>
<evidence type="ECO:0000313" key="3">
    <source>
        <dbReference type="EnsemblPlants" id="OMERI10G04470.1"/>
    </source>
</evidence>
<keyword evidence="4" id="KW-1185">Reference proteome</keyword>
<evidence type="ECO:0000256" key="2">
    <source>
        <dbReference type="ARBA" id="ARBA00022679"/>
    </source>
</evidence>